<dbReference type="PROSITE" id="PS50977">
    <property type="entry name" value="HTH_TETR_2"/>
    <property type="match status" value="1"/>
</dbReference>
<proteinExistence type="predicted"/>
<feature type="DNA-binding region" description="H-T-H motif" evidence="4">
    <location>
        <begin position="29"/>
        <end position="48"/>
    </location>
</feature>
<evidence type="ECO:0000256" key="1">
    <source>
        <dbReference type="ARBA" id="ARBA00023015"/>
    </source>
</evidence>
<evidence type="ECO:0000256" key="2">
    <source>
        <dbReference type="ARBA" id="ARBA00023125"/>
    </source>
</evidence>
<dbReference type="PANTHER" id="PTHR47506:SF10">
    <property type="entry name" value="TRANSCRIPTIONAL REGULATORY PROTEIN"/>
    <property type="match status" value="1"/>
</dbReference>
<dbReference type="SUPFAM" id="SSF46689">
    <property type="entry name" value="Homeodomain-like"/>
    <property type="match status" value="1"/>
</dbReference>
<protein>
    <submittedName>
        <fullName evidence="6">TetR/AcrR family transcriptional regulator</fullName>
    </submittedName>
</protein>
<dbReference type="Proteomes" id="UP001370348">
    <property type="component" value="Chromosome"/>
</dbReference>
<keyword evidence="1" id="KW-0805">Transcription regulation</keyword>
<evidence type="ECO:0000313" key="7">
    <source>
        <dbReference type="Proteomes" id="UP001370348"/>
    </source>
</evidence>
<organism evidence="6 7">
    <name type="scientific">Pendulispora albinea</name>
    <dbReference type="NCBI Taxonomy" id="2741071"/>
    <lineage>
        <taxon>Bacteria</taxon>
        <taxon>Pseudomonadati</taxon>
        <taxon>Myxococcota</taxon>
        <taxon>Myxococcia</taxon>
        <taxon>Myxococcales</taxon>
        <taxon>Sorangiineae</taxon>
        <taxon>Pendulisporaceae</taxon>
        <taxon>Pendulispora</taxon>
    </lineage>
</organism>
<dbReference type="Pfam" id="PF16925">
    <property type="entry name" value="TetR_C_13"/>
    <property type="match status" value="1"/>
</dbReference>
<evidence type="ECO:0000256" key="4">
    <source>
        <dbReference type="PROSITE-ProRule" id="PRU00335"/>
    </source>
</evidence>
<keyword evidence="2 4" id="KW-0238">DNA-binding</keyword>
<dbReference type="PANTHER" id="PTHR47506">
    <property type="entry name" value="TRANSCRIPTIONAL REGULATORY PROTEIN"/>
    <property type="match status" value="1"/>
</dbReference>
<dbReference type="SUPFAM" id="SSF48498">
    <property type="entry name" value="Tetracyclin repressor-like, C-terminal domain"/>
    <property type="match status" value="1"/>
</dbReference>
<dbReference type="Gene3D" id="1.10.357.10">
    <property type="entry name" value="Tetracycline Repressor, domain 2"/>
    <property type="match status" value="1"/>
</dbReference>
<dbReference type="InterPro" id="IPR001647">
    <property type="entry name" value="HTH_TetR"/>
</dbReference>
<evidence type="ECO:0000313" key="6">
    <source>
        <dbReference type="EMBL" id="WXB17501.1"/>
    </source>
</evidence>
<dbReference type="EMBL" id="CP089984">
    <property type="protein sequence ID" value="WXB17501.1"/>
    <property type="molecule type" value="Genomic_DNA"/>
</dbReference>
<gene>
    <name evidence="6" type="ORF">LZC94_09505</name>
</gene>
<reference evidence="6 7" key="1">
    <citation type="submission" date="2021-12" db="EMBL/GenBank/DDBJ databases">
        <title>Discovery of the Pendulisporaceae a myxobacterial family with distinct sporulation behavior and unique specialized metabolism.</title>
        <authorList>
            <person name="Garcia R."/>
            <person name="Popoff A."/>
            <person name="Bader C.D."/>
            <person name="Loehr J."/>
            <person name="Walesch S."/>
            <person name="Walt C."/>
            <person name="Boldt J."/>
            <person name="Bunk B."/>
            <person name="Haeckl F.J.F.P.J."/>
            <person name="Gunesch A.P."/>
            <person name="Birkelbach J."/>
            <person name="Nuebel U."/>
            <person name="Pietschmann T."/>
            <person name="Bach T."/>
            <person name="Mueller R."/>
        </authorList>
    </citation>
    <scope>NUCLEOTIDE SEQUENCE [LARGE SCALE GENOMIC DNA]</scope>
    <source>
        <strain evidence="6 7">MSr11954</strain>
    </source>
</reference>
<dbReference type="Pfam" id="PF00440">
    <property type="entry name" value="TetR_N"/>
    <property type="match status" value="1"/>
</dbReference>
<evidence type="ECO:0000256" key="3">
    <source>
        <dbReference type="ARBA" id="ARBA00023163"/>
    </source>
</evidence>
<dbReference type="InterPro" id="IPR009057">
    <property type="entry name" value="Homeodomain-like_sf"/>
</dbReference>
<keyword evidence="3" id="KW-0804">Transcription</keyword>
<dbReference type="InterPro" id="IPR011075">
    <property type="entry name" value="TetR_C"/>
</dbReference>
<dbReference type="InterPro" id="IPR036271">
    <property type="entry name" value="Tet_transcr_reg_TetR-rel_C_sf"/>
</dbReference>
<accession>A0ABZ2M6B5</accession>
<name>A0ABZ2M6B5_9BACT</name>
<dbReference type="Gene3D" id="1.10.10.60">
    <property type="entry name" value="Homeodomain-like"/>
    <property type="match status" value="1"/>
</dbReference>
<feature type="domain" description="HTH tetR-type" evidence="5">
    <location>
        <begin position="6"/>
        <end position="66"/>
    </location>
</feature>
<sequence length="202" mass="22060">MGRPKTFDDDEVLERVIDCFWRMGYHAVSVRDLEAATGLLKGSLYAAFGDKRSLFLAALARYSEWGPREIQSILAAAPTPREGIERYLRLRAEHCSTGQTRQRGCFLANTAAELSPHDPEIQALVRDGFTKLAEALEPAILAAQKLGQIDRAHDARTLARHLVVLVQGMTVVGKTETDPVLVGAAVQMGLSLINSHASEIAP</sequence>
<dbReference type="RefSeq" id="WP_394827135.1">
    <property type="nucleotide sequence ID" value="NZ_CP089984.1"/>
</dbReference>
<evidence type="ECO:0000259" key="5">
    <source>
        <dbReference type="PROSITE" id="PS50977"/>
    </source>
</evidence>
<keyword evidence="7" id="KW-1185">Reference proteome</keyword>